<keyword evidence="5 8" id="KW-0339">Growth factor</keyword>
<dbReference type="PANTHER" id="PTHR11848">
    <property type="entry name" value="TGF-BETA FAMILY"/>
    <property type="match status" value="1"/>
</dbReference>
<dbReference type="PANTHER" id="PTHR11848:SF270">
    <property type="entry name" value="BONE MORPHOGENETIC PROTEIN 3-LIKE"/>
    <property type="match status" value="1"/>
</dbReference>
<evidence type="ECO:0000256" key="9">
    <source>
        <dbReference type="SAM" id="MobiDB-lite"/>
    </source>
</evidence>
<feature type="signal peptide" evidence="10">
    <location>
        <begin position="1"/>
        <end position="21"/>
    </location>
</feature>
<evidence type="ECO:0000256" key="3">
    <source>
        <dbReference type="ARBA" id="ARBA00022525"/>
    </source>
</evidence>
<dbReference type="AlphaFoldDB" id="A0A0N5A3U7"/>
<dbReference type="Pfam" id="PF00019">
    <property type="entry name" value="TGF_beta"/>
    <property type="match status" value="1"/>
</dbReference>
<proteinExistence type="inferred from homology"/>
<evidence type="ECO:0000313" key="13">
    <source>
        <dbReference type="WBParaSite" id="PTRK_0001630100.1"/>
    </source>
</evidence>
<protein>
    <submittedName>
        <fullName evidence="13">TGF_BETA_2 domain-containing protein</fullName>
    </submittedName>
</protein>
<evidence type="ECO:0000259" key="11">
    <source>
        <dbReference type="PROSITE" id="PS51362"/>
    </source>
</evidence>
<dbReference type="Gene3D" id="2.10.90.10">
    <property type="entry name" value="Cystine-knot cytokines"/>
    <property type="match status" value="1"/>
</dbReference>
<name>A0A0N5A3U7_PARTI</name>
<dbReference type="InterPro" id="IPR001111">
    <property type="entry name" value="TGF-b_propeptide"/>
</dbReference>
<dbReference type="InterPro" id="IPR001839">
    <property type="entry name" value="TGF-b_C"/>
</dbReference>
<dbReference type="InterPro" id="IPR017948">
    <property type="entry name" value="TGFb_CS"/>
</dbReference>
<dbReference type="SMART" id="SM00204">
    <property type="entry name" value="TGFB"/>
    <property type="match status" value="1"/>
</dbReference>
<feature type="chain" id="PRO_5005892724" evidence="10">
    <location>
        <begin position="22"/>
        <end position="472"/>
    </location>
</feature>
<accession>A0A0N5A3U7</accession>
<organism evidence="12 13">
    <name type="scientific">Parastrongyloides trichosuri</name>
    <name type="common">Possum-specific nematode worm</name>
    <dbReference type="NCBI Taxonomy" id="131310"/>
    <lineage>
        <taxon>Eukaryota</taxon>
        <taxon>Metazoa</taxon>
        <taxon>Ecdysozoa</taxon>
        <taxon>Nematoda</taxon>
        <taxon>Chromadorea</taxon>
        <taxon>Rhabditida</taxon>
        <taxon>Tylenchina</taxon>
        <taxon>Panagrolaimomorpha</taxon>
        <taxon>Strongyloidoidea</taxon>
        <taxon>Strongyloididae</taxon>
        <taxon>Parastrongyloides</taxon>
    </lineage>
</organism>
<comment type="subcellular location">
    <subcellularLocation>
        <location evidence="1">Secreted</location>
    </subcellularLocation>
</comment>
<dbReference type="SUPFAM" id="SSF57501">
    <property type="entry name" value="Cystine-knot cytokines"/>
    <property type="match status" value="1"/>
</dbReference>
<dbReference type="Pfam" id="PF00688">
    <property type="entry name" value="TGFb_propeptide"/>
    <property type="match status" value="1"/>
</dbReference>
<dbReference type="GO" id="GO:0005615">
    <property type="term" value="C:extracellular space"/>
    <property type="evidence" value="ECO:0007669"/>
    <property type="project" value="TreeGrafter"/>
</dbReference>
<keyword evidence="6" id="KW-1015">Disulfide bond</keyword>
<evidence type="ECO:0000256" key="4">
    <source>
        <dbReference type="ARBA" id="ARBA00022729"/>
    </source>
</evidence>
<evidence type="ECO:0000256" key="6">
    <source>
        <dbReference type="ARBA" id="ARBA00023157"/>
    </source>
</evidence>
<evidence type="ECO:0000256" key="10">
    <source>
        <dbReference type="SAM" id="SignalP"/>
    </source>
</evidence>
<keyword evidence="4 10" id="KW-0732">Signal</keyword>
<keyword evidence="12" id="KW-1185">Reference proteome</keyword>
<dbReference type="PROSITE" id="PS00250">
    <property type="entry name" value="TGF_BETA_1"/>
    <property type="match status" value="1"/>
</dbReference>
<dbReference type="PROSITE" id="PS51362">
    <property type="entry name" value="TGF_BETA_2"/>
    <property type="match status" value="1"/>
</dbReference>
<dbReference type="GO" id="GO:0005125">
    <property type="term" value="F:cytokine activity"/>
    <property type="evidence" value="ECO:0007669"/>
    <property type="project" value="TreeGrafter"/>
</dbReference>
<dbReference type="InterPro" id="IPR015615">
    <property type="entry name" value="TGF-beta-rel"/>
</dbReference>
<sequence length="472" mass="54713">MLLSNKLLMIITFIIPSLINSYSVTIPDTKDFDIDDKNYFHDEMKETVRDMLNYKKIPDSTKTYSRKVTSPAGKYMLALFDKYTKNAIANLSYSETNIIRSFNPNLHLRDIRFKDSLVFNITTIDKDEDILKAHLYIYQKHLPRNLFNYRIPDVVSVDSDGFELTFKGKKLEHNLFFWNVTISLKTAKFQGNNYLVLVFKKDSKYVPLRNIIHTNTPFLLVYSESDESRKQSLTKRLKKLSYEDSNEDINNIPMYSREDIGKGRHFIGRHKRQVDYMTYNTQSESQNLAKKYIDNFVIKGPKMLNINNNKRRHRKGKKNRKNHDPNDPMMGFGQESEEINEKNIDSSIKNDNNPDGVKLLDGKFYDTQKCGKKTLKVKFSDIGWGSKVIAPKIFEANYCSGSCSFPLTRDTRHSNHAIIQSLLYNLKVIPNVPNVCCAAESMDSLTILYFDEQDNVVLKTYPKMSVTSCACL</sequence>
<keyword evidence="7" id="KW-0325">Glycoprotein</keyword>
<feature type="domain" description="TGF-beta family profile" evidence="11">
    <location>
        <begin position="356"/>
        <end position="472"/>
    </location>
</feature>
<evidence type="ECO:0000313" key="12">
    <source>
        <dbReference type="Proteomes" id="UP000038045"/>
    </source>
</evidence>
<dbReference type="GO" id="GO:0008083">
    <property type="term" value="F:growth factor activity"/>
    <property type="evidence" value="ECO:0007669"/>
    <property type="project" value="UniProtKB-KW"/>
</dbReference>
<evidence type="ECO:0000256" key="5">
    <source>
        <dbReference type="ARBA" id="ARBA00023030"/>
    </source>
</evidence>
<evidence type="ECO:0000256" key="7">
    <source>
        <dbReference type="ARBA" id="ARBA00023180"/>
    </source>
</evidence>
<dbReference type="WBParaSite" id="PTRK_0001630100.1">
    <property type="protein sequence ID" value="PTRK_0001630100.1"/>
    <property type="gene ID" value="PTRK_0001630100"/>
</dbReference>
<dbReference type="STRING" id="131310.A0A0N5A3U7"/>
<dbReference type="FunFam" id="2.10.90.10:FF:000001">
    <property type="entry name" value="Bone morphogenetic protein 4"/>
    <property type="match status" value="1"/>
</dbReference>
<feature type="compositionally biased region" description="Basic residues" evidence="9">
    <location>
        <begin position="309"/>
        <end position="321"/>
    </location>
</feature>
<evidence type="ECO:0000256" key="1">
    <source>
        <dbReference type="ARBA" id="ARBA00004613"/>
    </source>
</evidence>
<reference evidence="13" key="1">
    <citation type="submission" date="2017-02" db="UniProtKB">
        <authorList>
            <consortium name="WormBaseParasite"/>
        </authorList>
    </citation>
    <scope>IDENTIFICATION</scope>
</reference>
<dbReference type="Proteomes" id="UP000038045">
    <property type="component" value="Unplaced"/>
</dbReference>
<evidence type="ECO:0000256" key="2">
    <source>
        <dbReference type="ARBA" id="ARBA00006656"/>
    </source>
</evidence>
<feature type="region of interest" description="Disordered" evidence="9">
    <location>
        <begin position="309"/>
        <end position="334"/>
    </location>
</feature>
<evidence type="ECO:0000256" key="8">
    <source>
        <dbReference type="RuleBase" id="RU000354"/>
    </source>
</evidence>
<keyword evidence="3" id="KW-0964">Secreted</keyword>
<comment type="similarity">
    <text evidence="2 8">Belongs to the TGF-beta family.</text>
</comment>
<dbReference type="InterPro" id="IPR029034">
    <property type="entry name" value="Cystine-knot_cytokine"/>
</dbReference>